<gene>
    <name evidence="2" type="ORF">HUJ06_017023</name>
</gene>
<protein>
    <submittedName>
        <fullName evidence="2">Uncharacterized protein</fullName>
    </submittedName>
</protein>
<dbReference type="EMBL" id="DUZY01000008">
    <property type="protein sequence ID" value="DAD47086.1"/>
    <property type="molecule type" value="Genomic_DNA"/>
</dbReference>
<feature type="region of interest" description="Disordered" evidence="1">
    <location>
        <begin position="58"/>
        <end position="94"/>
    </location>
</feature>
<dbReference type="Proteomes" id="UP000607653">
    <property type="component" value="Unassembled WGS sequence"/>
</dbReference>
<keyword evidence="3" id="KW-1185">Reference proteome</keyword>
<proteinExistence type="predicted"/>
<evidence type="ECO:0000313" key="3">
    <source>
        <dbReference type="Proteomes" id="UP000607653"/>
    </source>
</evidence>
<dbReference type="AlphaFoldDB" id="A0A822ZW15"/>
<organism evidence="2 3">
    <name type="scientific">Nelumbo nucifera</name>
    <name type="common">Sacred lotus</name>
    <dbReference type="NCBI Taxonomy" id="4432"/>
    <lineage>
        <taxon>Eukaryota</taxon>
        <taxon>Viridiplantae</taxon>
        <taxon>Streptophyta</taxon>
        <taxon>Embryophyta</taxon>
        <taxon>Tracheophyta</taxon>
        <taxon>Spermatophyta</taxon>
        <taxon>Magnoliopsida</taxon>
        <taxon>Proteales</taxon>
        <taxon>Nelumbonaceae</taxon>
        <taxon>Nelumbo</taxon>
    </lineage>
</organism>
<name>A0A822ZW15_NELNU</name>
<evidence type="ECO:0000256" key="1">
    <source>
        <dbReference type="SAM" id="MobiDB-lite"/>
    </source>
</evidence>
<feature type="compositionally biased region" description="Basic and acidic residues" evidence="1">
    <location>
        <begin position="79"/>
        <end position="94"/>
    </location>
</feature>
<comment type="caution">
    <text evidence="2">The sequence shown here is derived from an EMBL/GenBank/DDBJ whole genome shotgun (WGS) entry which is preliminary data.</text>
</comment>
<accession>A0A822ZW15</accession>
<reference evidence="2 3" key="1">
    <citation type="journal article" date="2020" name="Mol. Biol. Evol.">
        <title>Distinct Expression and Methylation Patterns for Genes with Different Fates following a Single Whole-Genome Duplication in Flowering Plants.</title>
        <authorList>
            <person name="Shi T."/>
            <person name="Rahmani R.S."/>
            <person name="Gugger P.F."/>
            <person name="Wang M."/>
            <person name="Li H."/>
            <person name="Zhang Y."/>
            <person name="Li Z."/>
            <person name="Wang Q."/>
            <person name="Van de Peer Y."/>
            <person name="Marchal K."/>
            <person name="Chen J."/>
        </authorList>
    </citation>
    <scope>NUCLEOTIDE SEQUENCE [LARGE SCALE GENOMIC DNA]</scope>
    <source>
        <tissue evidence="2">Leaf</tissue>
    </source>
</reference>
<sequence length="106" mass="11484">MLKTWPTKAGPPRFGVELRPAILTVEGNLEAPEDMPFIAEAEEKELLSFECGEEEQTAAIEGEGNGGGREFANRNGTHMAEEVENGRDESSQREAEAVVVVIVVAL</sequence>
<evidence type="ECO:0000313" key="2">
    <source>
        <dbReference type="EMBL" id="DAD47086.1"/>
    </source>
</evidence>